<keyword evidence="5" id="KW-0576">Peroxisome</keyword>
<evidence type="ECO:0000313" key="9">
    <source>
        <dbReference type="EMBL" id="KAF7681965.1"/>
    </source>
</evidence>
<dbReference type="InterPro" id="IPR056186">
    <property type="entry name" value="PDZ_CPAF-rel"/>
</dbReference>
<dbReference type="InterPro" id="IPR029058">
    <property type="entry name" value="AB_hydrolase_fold"/>
</dbReference>
<dbReference type="PANTHER" id="PTHR37049:SF5">
    <property type="entry name" value="TAIL SPECIFIC PROTEASE DOMAIN-CONTAINING PROTEIN"/>
    <property type="match status" value="1"/>
</dbReference>
<dbReference type="EMBL" id="JAAABM010000001">
    <property type="protein sequence ID" value="KAF7681965.1"/>
    <property type="molecule type" value="Genomic_DNA"/>
</dbReference>
<dbReference type="Gene3D" id="3.40.50.1820">
    <property type="entry name" value="alpha/beta hydrolase"/>
    <property type="match status" value="1"/>
</dbReference>
<evidence type="ECO:0000259" key="8">
    <source>
        <dbReference type="Pfam" id="PF23658"/>
    </source>
</evidence>
<feature type="domain" description="CPAF-like PDZ" evidence="8">
    <location>
        <begin position="192"/>
        <end position="310"/>
    </location>
</feature>
<feature type="compositionally biased region" description="Basic residues" evidence="6">
    <location>
        <begin position="751"/>
        <end position="760"/>
    </location>
</feature>
<name>A0A8H7BCV5_9PLEO</name>
<evidence type="ECO:0000256" key="4">
    <source>
        <dbReference type="ARBA" id="ARBA00023026"/>
    </source>
</evidence>
<dbReference type="GeneID" id="62199166"/>
<evidence type="ECO:0000256" key="5">
    <source>
        <dbReference type="ARBA" id="ARBA00023140"/>
    </source>
</evidence>
<dbReference type="PANTHER" id="PTHR37049">
    <property type="entry name" value="PEPTIDASE S41 FAMILY PROTEIN"/>
    <property type="match status" value="1"/>
</dbReference>
<feature type="region of interest" description="Disordered" evidence="6">
    <location>
        <begin position="1202"/>
        <end position="1224"/>
    </location>
</feature>
<protein>
    <submittedName>
        <fullName evidence="9">Serine-type peptidase</fullName>
    </submittedName>
</protein>
<evidence type="ECO:0000313" key="10">
    <source>
        <dbReference type="Proteomes" id="UP000596902"/>
    </source>
</evidence>
<dbReference type="InterPro" id="IPR000073">
    <property type="entry name" value="AB_hydrolase_1"/>
</dbReference>
<evidence type="ECO:0000256" key="3">
    <source>
        <dbReference type="ARBA" id="ARBA00005668"/>
    </source>
</evidence>
<reference evidence="9" key="2">
    <citation type="submission" date="2020-08" db="EMBL/GenBank/DDBJ databases">
        <title>Draft Genome Sequence of Cumin Blight Pathogen Alternaria burnsii.</title>
        <authorList>
            <person name="Feng Z."/>
        </authorList>
    </citation>
    <scope>NUCLEOTIDE SEQUENCE</scope>
    <source>
        <strain evidence="9">CBS107.38</strain>
    </source>
</reference>
<dbReference type="SUPFAM" id="SSF52096">
    <property type="entry name" value="ClpP/crotonase"/>
    <property type="match status" value="1"/>
</dbReference>
<dbReference type="Pfam" id="PF00561">
    <property type="entry name" value="Abhydrolase_1"/>
    <property type="match status" value="1"/>
</dbReference>
<proteinExistence type="inferred from homology"/>
<keyword evidence="4" id="KW-0843">Virulence</keyword>
<dbReference type="Pfam" id="PF23658">
    <property type="entry name" value="PDZ_CPAF_rel"/>
    <property type="match status" value="1"/>
</dbReference>
<evidence type="ECO:0000259" key="7">
    <source>
        <dbReference type="Pfam" id="PF00561"/>
    </source>
</evidence>
<comment type="pathway">
    <text evidence="2">Mycotoxin biosynthesis.</text>
</comment>
<dbReference type="InterPro" id="IPR052766">
    <property type="entry name" value="S41A_metabolite_peptidase"/>
</dbReference>
<comment type="caution">
    <text evidence="9">The sequence shown here is derived from an EMBL/GenBank/DDBJ whole genome shotgun (WGS) entry which is preliminary data.</text>
</comment>
<feature type="region of interest" description="Disordered" evidence="6">
    <location>
        <begin position="747"/>
        <end position="766"/>
    </location>
</feature>
<reference evidence="9" key="1">
    <citation type="submission" date="2020-01" db="EMBL/GenBank/DDBJ databases">
        <authorList>
            <person name="Feng Z.H.Z."/>
        </authorList>
    </citation>
    <scope>NUCLEOTIDE SEQUENCE</scope>
    <source>
        <strain evidence="9">CBS107.38</strain>
    </source>
</reference>
<comment type="similarity">
    <text evidence="3">Belongs to the AB hydrolase superfamily. AKT2 hydrolase family.</text>
</comment>
<feature type="region of interest" description="Disordered" evidence="6">
    <location>
        <begin position="859"/>
        <end position="898"/>
    </location>
</feature>
<evidence type="ECO:0000256" key="6">
    <source>
        <dbReference type="SAM" id="MobiDB-lite"/>
    </source>
</evidence>
<dbReference type="SUPFAM" id="SSF53474">
    <property type="entry name" value="alpha/beta-Hydrolases"/>
    <property type="match status" value="1"/>
</dbReference>
<organism evidence="9 10">
    <name type="scientific">Alternaria burnsii</name>
    <dbReference type="NCBI Taxonomy" id="1187904"/>
    <lineage>
        <taxon>Eukaryota</taxon>
        <taxon>Fungi</taxon>
        <taxon>Dikarya</taxon>
        <taxon>Ascomycota</taxon>
        <taxon>Pezizomycotina</taxon>
        <taxon>Dothideomycetes</taxon>
        <taxon>Pleosporomycetidae</taxon>
        <taxon>Pleosporales</taxon>
        <taxon>Pleosporineae</taxon>
        <taxon>Pleosporaceae</taxon>
        <taxon>Alternaria</taxon>
        <taxon>Alternaria sect. Alternaria</taxon>
    </lineage>
</organism>
<comment type="subcellular location">
    <subcellularLocation>
        <location evidence="1">Peroxisome</location>
    </subcellularLocation>
</comment>
<feature type="domain" description="AB hydrolase-1" evidence="7">
    <location>
        <begin position="1436"/>
        <end position="1693"/>
    </location>
</feature>
<sequence>MMHPTNAFSECLRRQLIRMSEAKSESSSDSRRIMMLSFALSFCFVQLPIFGHAVPQSFSTHLPKRQDVPSSELPCLSIISAAAQGVYIFAASDVYDCISRVPFRADVASRFIDYYNDTLQFQSTLRYLNDPPDGYQQPSVDVQQELENIRADIVSGKYKTQYAFEEQVQVLISRIHDNHVTLDAGILAAFKFASPYTLLSLSENGSEEPKIYLKEDLLAAAKEGYEASPVTKINGIEVIEYLTSLIAPNSEGYVEPHADWNSLLSSPAKDIQGYLSIFQRLPLYPGDELNFTFENNTSLDTIWLALYAENARTGPLTTPGDFYNYFVLGLIPAGFDPNDASSPPWWPADYNIPFEEYEAPSNPEPGFDCSTSAGPAVNWCSVTNGNIGAYPNDPVVVQNNMSITGAGAISGYIFDDISTGVLSIPSFYQDGLSVSYFFDAIDEFIGNATAKEIKRVVIDLQQNTGGLVLLAMTTFQQIFPELPLYTGSRIRSHRWADILGTAYTDWWQSLDPDSFESQDSAASEWIAVNRINAATGRNFASWSEYFGPVLDRNDAFSQKQLYNLSDRIFVYDMFGWTYQPWVNSSFVVANPGWNPDEIVLLTDGLCSSACALFVELMTELAGVRTISFGGRPQHGPMQTASGNRGAAAYTSNRIDYDIDNLKTLIGDEAAFNSIPSRNDTGIFTNYALFNLRDQMRPEDLTPLQFRYEASDCRLYYTPKNVYNMSQLWRDAATATWDDTTLCVPDSTNYSKRTRTQRKPPPKLSSQASVHYTVSGIQLADPLEVSFNTSVGLMDNKTPPNLNKYQKCDSNINCPASLICAPAVASCNTEGDTKIWLCLQRCNTLQGLAGDCKPQQLAQSTAQQPIMKRSPQPQRYGPRLAGSAPAKPAGQLSSFSFPPKSSSTTVGQGVYNGYIQPGIVKASSYYPNSACSIVYSLLLAMPQGFGELMNCFNMVRRPNPRAQLAASIATPNGTNTPSTANTRMPNQAETWFSSFALFVYDPTASIRDNFDRLSSQRKWGEKLRRKHWTNCQAASAALDHDDTDNDVHTQTPSQAGAWFQKFPLFVYNPTAGIRSNFERLAAQRKWAGKTVRKRWAECQAEEFDYAYGTDTTKLETWQNLCREVHVSDPPGSITQCKRVLGSRNVLVNLVNLIDHRNIGVEVIRFKNYYKFREYTSPDNIFPRGRAKQDEGGVSIVPEAVTIASDSSSDCSTPPPSDNGSSDQGHDYFAQEEFHGFFPSPEDDLIAKLSKLSIHQGWSKSEEKRRRAEVVEFEVLRHYGPDKSSLAKWQELCRDVKIDPIPQSITQCKKALSRVYVNIFNILDHRNDPERYPVITFKNYKLFRAYTLKGRIFPLDQAKEEGFVKALLRPLFMNKNKVADLSKVGVMSLSMHVKSELVGEMPGGLAQATMQQENERMKLKDGRTLSYAVYGSPVPQKTIVFMHGCQSSRYEGKLWHSACALHNVRIIAPDRPGSGLSTFQANRRILDWPADVLALADHLKIHNFYVLGVSGGAPYVLACVKEISKDRLMSASIVSGLYPVKLGTAGMTFPSRIVLWAAPWMTGLVTTLFDSTMGKASRNDDPKVLEEMIAKEIQCRHPGDQEAIKDKTNWPIYVAMTRESFYRGSEGVSWEAKLNGSDWGFELGQLYVGDNGIPLTLWHGREDQNCPAAMAQKAKDLLPGTSLRLKDGEGPMSYIFQNADDILEALMGENESEEYMVVDAA</sequence>
<evidence type="ECO:0000256" key="2">
    <source>
        <dbReference type="ARBA" id="ARBA00004685"/>
    </source>
</evidence>
<gene>
    <name evidence="9" type="ORF">GT037_000941</name>
</gene>
<keyword evidence="10" id="KW-1185">Reference proteome</keyword>
<evidence type="ECO:0000256" key="1">
    <source>
        <dbReference type="ARBA" id="ARBA00004275"/>
    </source>
</evidence>
<dbReference type="InterPro" id="IPR029045">
    <property type="entry name" value="ClpP/crotonase-like_dom_sf"/>
</dbReference>
<dbReference type="Proteomes" id="UP000596902">
    <property type="component" value="Unassembled WGS sequence"/>
</dbReference>
<dbReference type="Gene3D" id="3.90.226.10">
    <property type="entry name" value="2-enoyl-CoA Hydratase, Chain A, domain 1"/>
    <property type="match status" value="1"/>
</dbReference>
<dbReference type="GO" id="GO:0005777">
    <property type="term" value="C:peroxisome"/>
    <property type="evidence" value="ECO:0007669"/>
    <property type="project" value="UniProtKB-SubCell"/>
</dbReference>
<accession>A0A8H7BCV5</accession>
<dbReference type="RefSeq" id="XP_038791844.1">
    <property type="nucleotide sequence ID" value="XM_038925988.1"/>
</dbReference>